<dbReference type="Pfam" id="PF26370">
    <property type="entry name" value="KDD_N"/>
    <property type="match status" value="1"/>
</dbReference>
<dbReference type="Gene3D" id="3.40.50.720">
    <property type="entry name" value="NAD(P)-binding Rossmann-like Domain"/>
    <property type="match status" value="1"/>
</dbReference>
<evidence type="ECO:0000256" key="4">
    <source>
        <dbReference type="ARBA" id="ARBA00022833"/>
    </source>
</evidence>
<dbReference type="Gene3D" id="3.90.180.10">
    <property type="entry name" value="Medium-chain alcohol dehydrogenases, catalytic domain"/>
    <property type="match status" value="1"/>
</dbReference>
<evidence type="ECO:0000256" key="3">
    <source>
        <dbReference type="ARBA" id="ARBA00022723"/>
    </source>
</evidence>
<evidence type="ECO:0000259" key="6">
    <source>
        <dbReference type="Pfam" id="PF26370"/>
    </source>
</evidence>
<keyword evidence="5 7" id="KW-0560">Oxidoreductase</keyword>
<keyword evidence="8" id="KW-1185">Reference proteome</keyword>
<evidence type="ECO:0000256" key="2">
    <source>
        <dbReference type="ARBA" id="ARBA00008072"/>
    </source>
</evidence>
<dbReference type="SUPFAM" id="SSF50129">
    <property type="entry name" value="GroES-like"/>
    <property type="match status" value="1"/>
</dbReference>
<reference evidence="7 8" key="1">
    <citation type="submission" date="2023-07" db="EMBL/GenBank/DDBJ databases">
        <title>Sequencing the genomes of 1000 actinobacteria strains.</title>
        <authorList>
            <person name="Klenk H.-P."/>
        </authorList>
    </citation>
    <scope>NUCLEOTIDE SEQUENCE [LARGE SCALE GENOMIC DNA]</scope>
    <source>
        <strain evidence="7 8">DSM 19426</strain>
    </source>
</reference>
<dbReference type="InterPro" id="IPR058932">
    <property type="entry name" value="KDD_N"/>
</dbReference>
<proteinExistence type="inferred from homology"/>
<dbReference type="InterPro" id="IPR036291">
    <property type="entry name" value="NAD(P)-bd_dom_sf"/>
</dbReference>
<evidence type="ECO:0000313" key="7">
    <source>
        <dbReference type="EMBL" id="MDR7362520.1"/>
    </source>
</evidence>
<keyword evidence="4" id="KW-0862">Zinc</keyword>
<accession>A0ABU2BV63</accession>
<organism evidence="7 8">
    <name type="scientific">Nocardioides marmoribigeumensis</name>
    <dbReference type="NCBI Taxonomy" id="433649"/>
    <lineage>
        <taxon>Bacteria</taxon>
        <taxon>Bacillati</taxon>
        <taxon>Actinomycetota</taxon>
        <taxon>Actinomycetes</taxon>
        <taxon>Propionibacteriales</taxon>
        <taxon>Nocardioidaceae</taxon>
        <taxon>Nocardioides</taxon>
    </lineage>
</organism>
<dbReference type="InterPro" id="IPR011032">
    <property type="entry name" value="GroES-like_sf"/>
</dbReference>
<dbReference type="RefSeq" id="WP_310301828.1">
    <property type="nucleotide sequence ID" value="NZ_BAAAPS010000008.1"/>
</dbReference>
<comment type="caution">
    <text evidence="7">The sequence shown here is derived from an EMBL/GenBank/DDBJ whole genome shotgun (WGS) entry which is preliminary data.</text>
</comment>
<dbReference type="EC" id="1.4.1.11" evidence="7"/>
<gene>
    <name evidence="7" type="ORF">J2S63_002073</name>
</gene>
<protein>
    <submittedName>
        <fullName evidence="7">L-erythro-3,5-diaminohexanoate dehydrogenase</fullName>
        <ecNumber evidence="7">1.4.1.11</ecNumber>
    </submittedName>
</protein>
<name>A0ABU2BV63_9ACTN</name>
<evidence type="ECO:0000256" key="5">
    <source>
        <dbReference type="ARBA" id="ARBA00023002"/>
    </source>
</evidence>
<dbReference type="EMBL" id="JAVDYG010000001">
    <property type="protein sequence ID" value="MDR7362520.1"/>
    <property type="molecule type" value="Genomic_DNA"/>
</dbReference>
<keyword evidence="3" id="KW-0479">Metal-binding</keyword>
<comment type="cofactor">
    <cofactor evidence="1">
        <name>Zn(2+)</name>
        <dbReference type="ChEBI" id="CHEBI:29105"/>
    </cofactor>
</comment>
<dbReference type="Proteomes" id="UP001183648">
    <property type="component" value="Unassembled WGS sequence"/>
</dbReference>
<evidence type="ECO:0000256" key="1">
    <source>
        <dbReference type="ARBA" id="ARBA00001947"/>
    </source>
</evidence>
<dbReference type="PANTHER" id="PTHR43350:SF17">
    <property type="entry name" value="NAD-DEPENDENT ALCOHOL DEHYDROGENASE"/>
    <property type="match status" value="1"/>
</dbReference>
<evidence type="ECO:0000313" key="8">
    <source>
        <dbReference type="Proteomes" id="UP001183648"/>
    </source>
</evidence>
<sequence>MVGPPHALPYEAERLETSADPAPGEVVVDVHALNVDSASWSQLRNECGDDAERIAEHLLELVRRRGKLHNPVTGSGGMLIGTVAALGAGRSEPAPGTLLCSLVSLTCTPLELTAVTSLDPASPHVGVRGHAVLSAAAAWAHVPDDLDRDAFLSAMDVVGAPAWADAVARPGMRVAVIGAGGKAGLLSVAALRSRLGEEGRVLGLCWPPETVTVAREAGADAVLAVDCTDPVATMTAVRSAFGGEQADLVLACANVPGCEGGAILSCRDDGEVLFFSMATSFPAAALIAESLSSTCRLTIATGFLPGAPDLVTDMLRRRPELTILLAGPQ</sequence>
<dbReference type="SUPFAM" id="SSF51735">
    <property type="entry name" value="NAD(P)-binding Rossmann-fold domains"/>
    <property type="match status" value="1"/>
</dbReference>
<comment type="similarity">
    <text evidence="2">Belongs to the zinc-containing alcohol dehydrogenase family.</text>
</comment>
<feature type="domain" description="L-erythro-3,5-diaminohexanoate dehydrogenase N-terminal" evidence="6">
    <location>
        <begin position="3"/>
        <end position="143"/>
    </location>
</feature>
<dbReference type="GO" id="GO:0047124">
    <property type="term" value="F:L-erythro-3,5-diaminohexanoate dehydrogenase activity"/>
    <property type="evidence" value="ECO:0007669"/>
    <property type="project" value="UniProtKB-EC"/>
</dbReference>
<dbReference type="PANTHER" id="PTHR43350">
    <property type="entry name" value="NAD-DEPENDENT ALCOHOL DEHYDROGENASE"/>
    <property type="match status" value="1"/>
</dbReference>